<sequence length="446" mass="48036">MQARTRDRALEELYRRAVVVREEFTSTALPPYQNLPQTLVASGFERGSKLNVDLFFDYLRTGQLPCEDETREVVEIALGRVRDGEPLDQVLDRYRIGADFIWSRLRAAADEGDRELLTDAAMPLLNYITLVTTRIATACVQRAHDPRWELLERRRAIADALLTGRDPIEWADEPAIAVPDAFVIAVFRLGAARSSDTSELRHRVEAIPGVFLRLDSGGWTALLPLQPGDDGTATIAALTSRLPGVAADGSAKAIPAKYAAAATASPQSGKPGAAQPTPQAATGQPAAKAAAQAVSKAGARNASPAPFWVGVAVTPSRADVPALFAEARILSELGRCLARSHPVCRRSDLMFEYTVAAGGAARSGLAAVLAPLDPQPLLAETLEVFVDSGFNQLATARILNIHRNTVTYRLTRVHELTGLDPHRPTDAMTLSAARIARRLESACFAP</sequence>
<dbReference type="InterPro" id="IPR025736">
    <property type="entry name" value="PucR_C-HTH_dom"/>
</dbReference>
<name>A0ABS1M0Z2_9NOCA</name>
<evidence type="ECO:0000313" key="4">
    <source>
        <dbReference type="EMBL" id="MBL1073864.1"/>
    </source>
</evidence>
<gene>
    <name evidence="4" type="ORF">JK358_05610</name>
</gene>
<dbReference type="Proteomes" id="UP000602198">
    <property type="component" value="Unassembled WGS sequence"/>
</dbReference>
<comment type="caution">
    <text evidence="4">The sequence shown here is derived from an EMBL/GenBank/DDBJ whole genome shotgun (WGS) entry which is preliminary data.</text>
</comment>
<dbReference type="PANTHER" id="PTHR33744">
    <property type="entry name" value="CARBOHYDRATE DIACID REGULATOR"/>
    <property type="match status" value="1"/>
</dbReference>
<dbReference type="InterPro" id="IPR042070">
    <property type="entry name" value="PucR_C-HTH_sf"/>
</dbReference>
<feature type="domain" description="PucR C-terminal helix-turn-helix" evidence="2">
    <location>
        <begin position="378"/>
        <end position="433"/>
    </location>
</feature>
<evidence type="ECO:0000256" key="1">
    <source>
        <dbReference type="SAM" id="MobiDB-lite"/>
    </source>
</evidence>
<protein>
    <submittedName>
        <fullName evidence="4">Helix-turn-helix domain-containing protein</fullName>
    </submittedName>
</protein>
<dbReference type="Pfam" id="PF13556">
    <property type="entry name" value="HTH_30"/>
    <property type="match status" value="1"/>
</dbReference>
<reference evidence="4 5" key="1">
    <citation type="submission" date="2021-01" db="EMBL/GenBank/DDBJ databases">
        <title>WGS of actinomycetes isolated from Thailand.</title>
        <authorList>
            <person name="Thawai C."/>
        </authorList>
    </citation>
    <scope>NUCLEOTIDE SEQUENCE [LARGE SCALE GENOMIC DNA]</scope>
    <source>
        <strain evidence="4 5">LPG 2</strain>
    </source>
</reference>
<dbReference type="Pfam" id="PF14361">
    <property type="entry name" value="RsbRD_N"/>
    <property type="match status" value="1"/>
</dbReference>
<dbReference type="EMBL" id="JAERRJ010000002">
    <property type="protein sequence ID" value="MBL1073864.1"/>
    <property type="molecule type" value="Genomic_DNA"/>
</dbReference>
<proteinExistence type="predicted"/>
<dbReference type="RefSeq" id="WP_201944433.1">
    <property type="nucleotide sequence ID" value="NZ_JAERRJ010000002.1"/>
</dbReference>
<dbReference type="PANTHER" id="PTHR33744:SF1">
    <property type="entry name" value="DNA-BINDING TRANSCRIPTIONAL ACTIVATOR ADER"/>
    <property type="match status" value="1"/>
</dbReference>
<evidence type="ECO:0000259" key="3">
    <source>
        <dbReference type="Pfam" id="PF14361"/>
    </source>
</evidence>
<evidence type="ECO:0000259" key="2">
    <source>
        <dbReference type="Pfam" id="PF13556"/>
    </source>
</evidence>
<evidence type="ECO:0000313" key="5">
    <source>
        <dbReference type="Proteomes" id="UP000602198"/>
    </source>
</evidence>
<accession>A0ABS1M0Z2</accession>
<dbReference type="Gene3D" id="1.10.10.2840">
    <property type="entry name" value="PucR C-terminal helix-turn-helix domain"/>
    <property type="match status" value="1"/>
</dbReference>
<keyword evidence="5" id="KW-1185">Reference proteome</keyword>
<dbReference type="InterPro" id="IPR025751">
    <property type="entry name" value="RsbRD_N_dom"/>
</dbReference>
<dbReference type="InterPro" id="IPR051448">
    <property type="entry name" value="CdaR-like_regulators"/>
</dbReference>
<organism evidence="4 5">
    <name type="scientific">Nocardia acididurans</name>
    <dbReference type="NCBI Taxonomy" id="2802282"/>
    <lineage>
        <taxon>Bacteria</taxon>
        <taxon>Bacillati</taxon>
        <taxon>Actinomycetota</taxon>
        <taxon>Actinomycetes</taxon>
        <taxon>Mycobacteriales</taxon>
        <taxon>Nocardiaceae</taxon>
        <taxon>Nocardia</taxon>
    </lineage>
</organism>
<feature type="region of interest" description="Disordered" evidence="1">
    <location>
        <begin position="264"/>
        <end position="288"/>
    </location>
</feature>
<feature type="domain" description="RsbT co-antagonist protein RsbRD N-terminal" evidence="3">
    <location>
        <begin position="28"/>
        <end position="154"/>
    </location>
</feature>